<dbReference type="EMBL" id="CABGGO010000030">
    <property type="protein sequence ID" value="VUS97121.1"/>
    <property type="molecule type" value="Genomic_DNA"/>
</dbReference>
<sequence>MKIKERDGEVVDVYAVYFIGGDVNFLGMPKNYGGLSAFSAREVEIVESEMKYNSIYFKNNGYGIYHWALIKEKLLDDLLELDETAYKRFLEIVKAEGLVDPDFY</sequence>
<dbReference type="Proteomes" id="UP000318567">
    <property type="component" value="Unassembled WGS sequence"/>
</dbReference>
<accession>A0A9Q9UMD5</accession>
<evidence type="ECO:0000313" key="1">
    <source>
        <dbReference type="EMBL" id="VUS97121.1"/>
    </source>
</evidence>
<reference evidence="1 2" key="1">
    <citation type="submission" date="2019-07" db="EMBL/GenBank/DDBJ databases">
        <authorList>
            <person name="Brisse S."/>
            <person name="Rodrigues C."/>
            <person name="Thorpe H."/>
        </authorList>
    </citation>
    <scope>NUCLEOTIDE SEQUENCE [LARGE SCALE GENOMIC DNA]</scope>
    <source>
        <strain evidence="1">SB6410</strain>
    </source>
</reference>
<dbReference type="AlphaFoldDB" id="A0A9Q9UMD5"/>
<comment type="caution">
    <text evidence="1">The sequence shown here is derived from an EMBL/GenBank/DDBJ whole genome shotgun (WGS) entry which is preliminary data.</text>
</comment>
<dbReference type="RefSeq" id="WP_142445292.1">
    <property type="nucleotide sequence ID" value="NZ_CABGGO010000030.1"/>
</dbReference>
<protein>
    <submittedName>
        <fullName evidence="1">Uncharacterized protein</fullName>
    </submittedName>
</protein>
<proteinExistence type="predicted"/>
<organism evidence="1 2">
    <name type="scientific">Klebsiella pasteurii</name>
    <dbReference type="NCBI Taxonomy" id="2587529"/>
    <lineage>
        <taxon>Bacteria</taxon>
        <taxon>Pseudomonadati</taxon>
        <taxon>Pseudomonadota</taxon>
        <taxon>Gammaproteobacteria</taxon>
        <taxon>Enterobacterales</taxon>
        <taxon>Enterobacteriaceae</taxon>
        <taxon>Klebsiella/Raoultella group</taxon>
        <taxon>Klebsiella</taxon>
    </lineage>
</organism>
<name>A0A9Q9UMD5_9ENTR</name>
<evidence type="ECO:0000313" key="2">
    <source>
        <dbReference type="Proteomes" id="UP000318567"/>
    </source>
</evidence>
<gene>
    <name evidence="1" type="ORF">SB6410_04382</name>
</gene>